<dbReference type="AlphaFoldDB" id="A0A668A3C5"/>
<evidence type="ECO:0000256" key="1">
    <source>
        <dbReference type="ARBA" id="ARBA00007753"/>
    </source>
</evidence>
<keyword evidence="4" id="KW-1185">Reference proteome</keyword>
<comment type="similarity">
    <text evidence="1">Belongs to the FAM228 family.</text>
</comment>
<dbReference type="InterPro" id="IPR040046">
    <property type="entry name" value="FAM228"/>
</dbReference>
<dbReference type="PANTHER" id="PTHR28584:SF1">
    <property type="entry name" value="PROTEIN FAM228B"/>
    <property type="match status" value="1"/>
</dbReference>
<reference evidence="3" key="1">
    <citation type="submission" date="2019-06" db="EMBL/GenBank/DDBJ databases">
        <authorList>
            <consortium name="Wellcome Sanger Institute Data Sharing"/>
        </authorList>
    </citation>
    <scope>NUCLEOTIDE SEQUENCE [LARGE SCALE GENOMIC DNA]</scope>
</reference>
<dbReference type="PANTHER" id="PTHR28584">
    <property type="entry name" value="FAMILY WITH SEQUENCE SIMILARITY 228 MEMBER A"/>
    <property type="match status" value="1"/>
</dbReference>
<protein>
    <recommendedName>
        <fullName evidence="5">Protein FAM228B</fullName>
    </recommendedName>
</protein>
<feature type="compositionally biased region" description="Basic and acidic residues" evidence="2">
    <location>
        <begin position="218"/>
        <end position="227"/>
    </location>
</feature>
<reference evidence="3" key="3">
    <citation type="submission" date="2025-09" db="UniProtKB">
        <authorList>
            <consortium name="Ensembl"/>
        </authorList>
    </citation>
    <scope>IDENTIFICATION</scope>
</reference>
<gene>
    <name evidence="3" type="primary">fam228a</name>
</gene>
<organism evidence="3 4">
    <name type="scientific">Myripristis murdjan</name>
    <name type="common">pinecone soldierfish</name>
    <dbReference type="NCBI Taxonomy" id="586833"/>
    <lineage>
        <taxon>Eukaryota</taxon>
        <taxon>Metazoa</taxon>
        <taxon>Chordata</taxon>
        <taxon>Craniata</taxon>
        <taxon>Vertebrata</taxon>
        <taxon>Euteleostomi</taxon>
        <taxon>Actinopterygii</taxon>
        <taxon>Neopterygii</taxon>
        <taxon>Teleostei</taxon>
        <taxon>Neoteleostei</taxon>
        <taxon>Acanthomorphata</taxon>
        <taxon>Holocentriformes</taxon>
        <taxon>Holocentridae</taxon>
        <taxon>Myripristis</taxon>
    </lineage>
</organism>
<sequence>MSLRRKNTADGVITFHASFPLDSLKSRELKRNLRDWASYASVSRKTSSRRSVKMRSTSGGATAGNKDEACASGPRQGPQIHRLSHPPLRQLQAKLEAEKEQTRVIIQPLLDTENDFVKELECFLEQCDTAELRKRELLHKRWTQHVWIPFEKRLQERMSSRWREQAERRRITYSHYIKHCSKKGFVFLENYDPQEYNPFLINIKKPHYLKHNTSASHEGLKEKRGAHSCESGNYTGRQTKELREDDLPHLSHLSRSVAPQTDLGLLSLLAVSPLSASSEPPVKVQTKQKKSNRFSTIPFHIISTATTDGRCYRSGCWSSRR</sequence>
<dbReference type="Ensembl" id="ENSMMDT00005050337.1">
    <property type="protein sequence ID" value="ENSMMDP00005049375.1"/>
    <property type="gene ID" value="ENSMMDG00005022431.1"/>
</dbReference>
<reference evidence="3" key="2">
    <citation type="submission" date="2025-08" db="UniProtKB">
        <authorList>
            <consortium name="Ensembl"/>
        </authorList>
    </citation>
    <scope>IDENTIFICATION</scope>
</reference>
<proteinExistence type="inferred from homology"/>
<name>A0A668A3C5_9TELE</name>
<feature type="region of interest" description="Disordered" evidence="2">
    <location>
        <begin position="47"/>
        <end position="82"/>
    </location>
</feature>
<evidence type="ECO:0000256" key="2">
    <source>
        <dbReference type="SAM" id="MobiDB-lite"/>
    </source>
</evidence>
<evidence type="ECO:0008006" key="5">
    <source>
        <dbReference type="Google" id="ProtNLM"/>
    </source>
</evidence>
<evidence type="ECO:0000313" key="3">
    <source>
        <dbReference type="Ensembl" id="ENSMMDP00005049375.1"/>
    </source>
</evidence>
<dbReference type="GeneTree" id="ENSGT00530000064185"/>
<feature type="region of interest" description="Disordered" evidence="2">
    <location>
        <begin position="217"/>
        <end position="242"/>
    </location>
</feature>
<dbReference type="InParanoid" id="A0A668A3C5"/>
<evidence type="ECO:0000313" key="4">
    <source>
        <dbReference type="Proteomes" id="UP000472263"/>
    </source>
</evidence>
<dbReference type="Proteomes" id="UP000472263">
    <property type="component" value="Chromosome 24"/>
</dbReference>
<accession>A0A668A3C5</accession>